<dbReference type="PANTHER" id="PTHR30558">
    <property type="entry name" value="EXBD MEMBRANE COMPONENT OF PMF-DRIVEN MACROMOLECULE IMPORT SYSTEM"/>
    <property type="match status" value="1"/>
</dbReference>
<evidence type="ECO:0000313" key="8">
    <source>
        <dbReference type="EMBL" id="MCA6075210.1"/>
    </source>
</evidence>
<reference evidence="9" key="1">
    <citation type="submission" date="2021-09" db="EMBL/GenBank/DDBJ databases">
        <title>Fulvivirga sp. isolated from coastal sediment.</title>
        <authorList>
            <person name="Yu H."/>
        </authorList>
    </citation>
    <scope>NUCLEOTIDE SEQUENCE</scope>
    <source>
        <strain evidence="9">1062</strain>
    </source>
</reference>
<evidence type="ECO:0000256" key="7">
    <source>
        <dbReference type="RuleBase" id="RU003879"/>
    </source>
</evidence>
<dbReference type="Pfam" id="PF02472">
    <property type="entry name" value="ExbD"/>
    <property type="match status" value="1"/>
</dbReference>
<dbReference type="PANTHER" id="PTHR30558:SF3">
    <property type="entry name" value="BIOPOLYMER TRANSPORT PROTEIN EXBD-RELATED"/>
    <property type="match status" value="1"/>
</dbReference>
<dbReference type="RefSeq" id="WP_225698314.1">
    <property type="nucleotide sequence ID" value="NZ_JAIXNE010000002.1"/>
</dbReference>
<dbReference type="Proteomes" id="UP001139409">
    <property type="component" value="Unassembled WGS sequence"/>
</dbReference>
<keyword evidence="7" id="KW-0653">Protein transport</keyword>
<dbReference type="EMBL" id="JAIXNE010000004">
    <property type="protein sequence ID" value="MCA6077515.1"/>
    <property type="molecule type" value="Genomic_DNA"/>
</dbReference>
<comment type="subcellular location">
    <subcellularLocation>
        <location evidence="1">Cell membrane</location>
        <topology evidence="1">Single-pass membrane protein</topology>
    </subcellularLocation>
    <subcellularLocation>
        <location evidence="7">Cell membrane</location>
        <topology evidence="7">Single-pass type II membrane protein</topology>
    </subcellularLocation>
</comment>
<keyword evidence="5" id="KW-1133">Transmembrane helix</keyword>
<evidence type="ECO:0000256" key="4">
    <source>
        <dbReference type="ARBA" id="ARBA00022692"/>
    </source>
</evidence>
<evidence type="ECO:0000256" key="5">
    <source>
        <dbReference type="ARBA" id="ARBA00022989"/>
    </source>
</evidence>
<dbReference type="GO" id="GO:0015031">
    <property type="term" value="P:protein transport"/>
    <property type="evidence" value="ECO:0007669"/>
    <property type="project" value="UniProtKB-KW"/>
</dbReference>
<evidence type="ECO:0000313" key="11">
    <source>
        <dbReference type="Proteomes" id="UP001139409"/>
    </source>
</evidence>
<dbReference type="AlphaFoldDB" id="A0A9X1HUK3"/>
<dbReference type="InterPro" id="IPR003400">
    <property type="entry name" value="ExbD"/>
</dbReference>
<name>A0A9X1HUK3_9BACT</name>
<gene>
    <name evidence="8" type="ORF">LDX50_10035</name>
    <name evidence="9" type="ORF">LDX50_16005</name>
    <name evidence="10" type="ORF">LDX50_21725</name>
</gene>
<comment type="caution">
    <text evidence="9">The sequence shown here is derived from an EMBL/GenBank/DDBJ whole genome shotgun (WGS) entry which is preliminary data.</text>
</comment>
<dbReference type="EMBL" id="JAIXNE010000003">
    <property type="protein sequence ID" value="MCA6076387.1"/>
    <property type="molecule type" value="Genomic_DNA"/>
</dbReference>
<keyword evidence="11" id="KW-1185">Reference proteome</keyword>
<keyword evidence="4 7" id="KW-0812">Transmembrane</keyword>
<evidence type="ECO:0000256" key="2">
    <source>
        <dbReference type="ARBA" id="ARBA00005811"/>
    </source>
</evidence>
<accession>A0A9X1HUK3</accession>
<dbReference type="EMBL" id="JAIXNE010000002">
    <property type="protein sequence ID" value="MCA6075210.1"/>
    <property type="molecule type" value="Genomic_DNA"/>
</dbReference>
<evidence type="ECO:0000256" key="1">
    <source>
        <dbReference type="ARBA" id="ARBA00004162"/>
    </source>
</evidence>
<dbReference type="GO" id="GO:0022857">
    <property type="term" value="F:transmembrane transporter activity"/>
    <property type="evidence" value="ECO:0007669"/>
    <property type="project" value="InterPro"/>
</dbReference>
<proteinExistence type="inferred from homology"/>
<evidence type="ECO:0000313" key="10">
    <source>
        <dbReference type="EMBL" id="MCA6077515.1"/>
    </source>
</evidence>
<comment type="similarity">
    <text evidence="2 7">Belongs to the ExbD/TolR family.</text>
</comment>
<keyword evidence="6" id="KW-0472">Membrane</keyword>
<keyword evidence="7" id="KW-0813">Transport</keyword>
<sequence>MARNRKREDPQINSSSMADIAFLLLIFFLVTTTIANDRGLFIPLPPDPETMEDVDIKIPERNLFKIQINSADRLLVEGEPLEDVSAIKPMIKEFVLNYGADPESSDSPEEAIVSLKTDRGTTQARFIEVLDEIQGAYYDIYADRAGVTNQGWRKIIDNLNDPENRRLYDVGRGMTPEGKPEFPMNISIAEPTKIGG</sequence>
<organism evidence="9 11">
    <name type="scientific">Fulvivirga sedimenti</name>
    <dbReference type="NCBI Taxonomy" id="2879465"/>
    <lineage>
        <taxon>Bacteria</taxon>
        <taxon>Pseudomonadati</taxon>
        <taxon>Bacteroidota</taxon>
        <taxon>Cytophagia</taxon>
        <taxon>Cytophagales</taxon>
        <taxon>Fulvivirgaceae</taxon>
        <taxon>Fulvivirga</taxon>
    </lineage>
</organism>
<evidence type="ECO:0000256" key="3">
    <source>
        <dbReference type="ARBA" id="ARBA00022475"/>
    </source>
</evidence>
<dbReference type="GO" id="GO:0005886">
    <property type="term" value="C:plasma membrane"/>
    <property type="evidence" value="ECO:0007669"/>
    <property type="project" value="UniProtKB-SubCell"/>
</dbReference>
<evidence type="ECO:0000313" key="9">
    <source>
        <dbReference type="EMBL" id="MCA6076387.1"/>
    </source>
</evidence>
<evidence type="ECO:0000256" key="6">
    <source>
        <dbReference type="ARBA" id="ARBA00023136"/>
    </source>
</evidence>
<keyword evidence="3" id="KW-1003">Cell membrane</keyword>
<protein>
    <submittedName>
        <fullName evidence="9">Biopolymer transporter ExbD</fullName>
    </submittedName>
</protein>